<evidence type="ECO:0000313" key="3">
    <source>
        <dbReference type="Proteomes" id="UP001371218"/>
    </source>
</evidence>
<evidence type="ECO:0000256" key="1">
    <source>
        <dbReference type="SAM" id="SignalP"/>
    </source>
</evidence>
<name>A0ABU9BXB5_9BURK</name>
<sequence>MSTHLSSRRTATFVAIALAALSIHARADEHGHAARVPLKPLYVQECGSCHVPYPPRMLPTDSWARLMKGLDRHFGTDASLDPADVQALSTWLANEGRRTTGGVPPPEDRISRTTWFGHEHGHIEPSTWRLPSVRTPSNCQACHSTADQGQFGERSLRMPAGLSIRQRAAWDD</sequence>
<dbReference type="RefSeq" id="WP_341428188.1">
    <property type="nucleotide sequence ID" value="NZ_JBBUTG010000021.1"/>
</dbReference>
<accession>A0ABU9BXB5</accession>
<reference evidence="2 3" key="1">
    <citation type="submission" date="2024-04" db="EMBL/GenBank/DDBJ databases">
        <title>Novel species of the genus Ideonella isolated from streams.</title>
        <authorList>
            <person name="Lu H."/>
        </authorList>
    </citation>
    <scope>NUCLEOTIDE SEQUENCE [LARGE SCALE GENOMIC DNA]</scope>
    <source>
        <strain evidence="2 3">DXS29W</strain>
    </source>
</reference>
<dbReference type="Pfam" id="PF09626">
    <property type="entry name" value="DHC"/>
    <property type="match status" value="1"/>
</dbReference>
<feature type="chain" id="PRO_5046985382" evidence="1">
    <location>
        <begin position="28"/>
        <end position="172"/>
    </location>
</feature>
<organism evidence="2 3">
    <name type="scientific">Ideonella lacteola</name>
    <dbReference type="NCBI Taxonomy" id="2984193"/>
    <lineage>
        <taxon>Bacteria</taxon>
        <taxon>Pseudomonadati</taxon>
        <taxon>Pseudomonadota</taxon>
        <taxon>Betaproteobacteria</taxon>
        <taxon>Burkholderiales</taxon>
        <taxon>Sphaerotilaceae</taxon>
        <taxon>Ideonella</taxon>
    </lineage>
</organism>
<dbReference type="InterPro" id="IPR036280">
    <property type="entry name" value="Multihaem_cyt_sf"/>
</dbReference>
<feature type="signal peptide" evidence="1">
    <location>
        <begin position="1"/>
        <end position="27"/>
    </location>
</feature>
<dbReference type="InterPro" id="IPR018588">
    <property type="entry name" value="Dihaem_cytochrome-c"/>
</dbReference>
<comment type="caution">
    <text evidence="2">The sequence shown here is derived from an EMBL/GenBank/DDBJ whole genome shotgun (WGS) entry which is preliminary data.</text>
</comment>
<gene>
    <name evidence="2" type="ORF">AACH06_23320</name>
</gene>
<dbReference type="SUPFAM" id="SSF48695">
    <property type="entry name" value="Multiheme cytochromes"/>
    <property type="match status" value="1"/>
</dbReference>
<keyword evidence="1" id="KW-0732">Signal</keyword>
<dbReference type="EMBL" id="JBBUTG010000021">
    <property type="protein sequence ID" value="MEK8033764.1"/>
    <property type="molecule type" value="Genomic_DNA"/>
</dbReference>
<dbReference type="Proteomes" id="UP001371218">
    <property type="component" value="Unassembled WGS sequence"/>
</dbReference>
<proteinExistence type="predicted"/>
<protein>
    <submittedName>
        <fullName evidence="2">Diheme cytochrome c</fullName>
    </submittedName>
</protein>
<evidence type="ECO:0000313" key="2">
    <source>
        <dbReference type="EMBL" id="MEK8033764.1"/>
    </source>
</evidence>
<keyword evidence="3" id="KW-1185">Reference proteome</keyword>